<dbReference type="Pfam" id="PF02397">
    <property type="entry name" value="Bac_transf"/>
    <property type="match status" value="1"/>
</dbReference>
<sequence>MTIQINEPTRLDGVSLSDFVPSTYGRKLDLYTGLGKRVFDIMIVLLTAPVTIPLMLFTAFLVARDGGSPIYVQKRIGKNGRIFNMYKLRTMVSNADERLAEYLSEHPQALNEWTHSQKLRHDPRVTRIGAYLRKCSLDELPQLINVFLGDMALIGPRPMMIDQENMYPGRAYYWMRPGISGLWQVTERNESAFSDRARYDDKYFYNMSFANDCKIIAKTFVVVVRGTGY</sequence>
<dbReference type="PANTHER" id="PTHR30576">
    <property type="entry name" value="COLANIC BIOSYNTHESIS UDP-GLUCOSE LIPID CARRIER TRANSFERASE"/>
    <property type="match status" value="1"/>
</dbReference>
<dbReference type="RefSeq" id="WP_316780650.1">
    <property type="nucleotide sequence ID" value="NZ_JASMWN010000020.1"/>
</dbReference>
<evidence type="ECO:0000313" key="6">
    <source>
        <dbReference type="Proteomes" id="UP001255416"/>
    </source>
</evidence>
<reference evidence="6" key="1">
    <citation type="submission" date="2023-05" db="EMBL/GenBank/DDBJ databases">
        <title>Sedimentitalea sp. nov. JM2-8.</title>
        <authorList>
            <person name="Huang J."/>
        </authorList>
    </citation>
    <scope>NUCLEOTIDE SEQUENCE [LARGE SCALE GENOMIC DNA]</scope>
    <source>
        <strain evidence="6">KHS03</strain>
    </source>
</reference>
<evidence type="ECO:0000256" key="3">
    <source>
        <dbReference type="SAM" id="Phobius"/>
    </source>
</evidence>
<protein>
    <submittedName>
        <fullName evidence="5">Sugar transferase</fullName>
        <ecNumber evidence="5">2.7.8.-</ecNumber>
    </submittedName>
</protein>
<dbReference type="PANTHER" id="PTHR30576:SF0">
    <property type="entry name" value="UNDECAPRENYL-PHOSPHATE N-ACETYLGALACTOSAMINYL 1-PHOSPHATE TRANSFERASE-RELATED"/>
    <property type="match status" value="1"/>
</dbReference>
<accession>A0ABU3VIY3</accession>
<keyword evidence="3" id="KW-0812">Transmembrane</keyword>
<evidence type="ECO:0000256" key="2">
    <source>
        <dbReference type="ARBA" id="ARBA00023169"/>
    </source>
</evidence>
<dbReference type="EC" id="2.7.8.-" evidence="5"/>
<name>A0ABU3VIY3_9RHOB</name>
<gene>
    <name evidence="5" type="ORF">QO231_20095</name>
</gene>
<feature type="domain" description="Bacterial sugar transferase" evidence="4">
    <location>
        <begin position="36"/>
        <end position="224"/>
    </location>
</feature>
<dbReference type="EMBL" id="JASMWN010000020">
    <property type="protein sequence ID" value="MDU9006139.1"/>
    <property type="molecule type" value="Genomic_DNA"/>
</dbReference>
<keyword evidence="6" id="KW-1185">Reference proteome</keyword>
<dbReference type="GO" id="GO:0016740">
    <property type="term" value="F:transferase activity"/>
    <property type="evidence" value="ECO:0007669"/>
    <property type="project" value="UniProtKB-KW"/>
</dbReference>
<feature type="transmembrane region" description="Helical" evidence="3">
    <location>
        <begin position="41"/>
        <end position="63"/>
    </location>
</feature>
<comment type="caution">
    <text evidence="5">The sequence shown here is derived from an EMBL/GenBank/DDBJ whole genome shotgun (WGS) entry which is preliminary data.</text>
</comment>
<dbReference type="InterPro" id="IPR003362">
    <property type="entry name" value="Bact_transf"/>
</dbReference>
<evidence type="ECO:0000256" key="1">
    <source>
        <dbReference type="ARBA" id="ARBA00006464"/>
    </source>
</evidence>
<evidence type="ECO:0000259" key="4">
    <source>
        <dbReference type="Pfam" id="PF02397"/>
    </source>
</evidence>
<organism evidence="5 6">
    <name type="scientific">Sedimentitalea todarodis</name>
    <dbReference type="NCBI Taxonomy" id="1631240"/>
    <lineage>
        <taxon>Bacteria</taxon>
        <taxon>Pseudomonadati</taxon>
        <taxon>Pseudomonadota</taxon>
        <taxon>Alphaproteobacteria</taxon>
        <taxon>Rhodobacterales</taxon>
        <taxon>Paracoccaceae</taxon>
        <taxon>Sedimentitalea</taxon>
    </lineage>
</organism>
<keyword evidence="3" id="KW-1133">Transmembrane helix</keyword>
<keyword evidence="2" id="KW-0270">Exopolysaccharide synthesis</keyword>
<keyword evidence="5" id="KW-0808">Transferase</keyword>
<keyword evidence="3" id="KW-0472">Membrane</keyword>
<proteinExistence type="inferred from homology"/>
<evidence type="ECO:0000313" key="5">
    <source>
        <dbReference type="EMBL" id="MDU9006139.1"/>
    </source>
</evidence>
<comment type="similarity">
    <text evidence="1">Belongs to the bacterial sugar transferase family.</text>
</comment>
<dbReference type="Proteomes" id="UP001255416">
    <property type="component" value="Unassembled WGS sequence"/>
</dbReference>